<evidence type="ECO:0000256" key="3">
    <source>
        <dbReference type="SAM" id="SignalP"/>
    </source>
</evidence>
<dbReference type="EMBL" id="JYDQ01000028">
    <property type="protein sequence ID" value="KRY20057.1"/>
    <property type="molecule type" value="Genomic_DNA"/>
</dbReference>
<accession>A0A0V1A6M6</accession>
<evidence type="ECO:0000313" key="5">
    <source>
        <dbReference type="Proteomes" id="UP000054783"/>
    </source>
</evidence>
<reference evidence="4 5" key="1">
    <citation type="submission" date="2015-01" db="EMBL/GenBank/DDBJ databases">
        <title>Evolution of Trichinella species and genotypes.</title>
        <authorList>
            <person name="Korhonen P.K."/>
            <person name="Edoardo P."/>
            <person name="Giuseppe L.R."/>
            <person name="Gasser R.B."/>
        </authorList>
    </citation>
    <scope>NUCLEOTIDE SEQUENCE [LARGE SCALE GENOMIC DNA]</scope>
    <source>
        <strain evidence="4">ISS2496</strain>
    </source>
</reference>
<proteinExistence type="inferred from homology"/>
<name>A0A0V1A6M6_9BILA</name>
<comment type="caution">
    <text evidence="4">The sequence shown here is derived from an EMBL/GenBank/DDBJ whole genome shotgun (WGS) entry which is preliminary data.</text>
</comment>
<dbReference type="InterPro" id="IPR004947">
    <property type="entry name" value="DNase_II"/>
</dbReference>
<dbReference type="Pfam" id="PF03265">
    <property type="entry name" value="DNase_II"/>
    <property type="match status" value="3"/>
</dbReference>
<keyword evidence="5" id="KW-1185">Reference proteome</keyword>
<evidence type="ECO:0000313" key="4">
    <source>
        <dbReference type="EMBL" id="KRY20057.1"/>
    </source>
</evidence>
<dbReference type="PANTHER" id="PTHR10858:SF30">
    <property type="entry name" value="CELL-DEATH-RELATED NUCLEASE 7"/>
    <property type="match status" value="1"/>
</dbReference>
<organism evidence="4 5">
    <name type="scientific">Trichinella patagoniensis</name>
    <dbReference type="NCBI Taxonomy" id="990121"/>
    <lineage>
        <taxon>Eukaryota</taxon>
        <taxon>Metazoa</taxon>
        <taxon>Ecdysozoa</taxon>
        <taxon>Nematoda</taxon>
        <taxon>Enoplea</taxon>
        <taxon>Dorylaimia</taxon>
        <taxon>Trichinellida</taxon>
        <taxon>Trichinellidae</taxon>
        <taxon>Trichinella</taxon>
    </lineage>
</organism>
<dbReference type="AlphaFoldDB" id="A0A0V1A6M6"/>
<protein>
    <submittedName>
        <fullName evidence="4">Plancitoxin-1</fullName>
    </submittedName>
</protein>
<evidence type="ECO:0000256" key="1">
    <source>
        <dbReference type="ARBA" id="ARBA00007527"/>
    </source>
</evidence>
<feature type="chain" id="PRO_5006874299" evidence="3">
    <location>
        <begin position="19"/>
        <end position="806"/>
    </location>
</feature>
<sequence length="806" mass="88504">MRFTAVVCILILLETSTAQVATCQDDGGVFCIQTPEFIGQQNYKISTWTASARAINQAAGHSISTTMTNFIVDHMNIKVLAYSDDPPNLPPQNEKSKAKGVLLVHSGADDDAAWFVHTVPKFLAHLGVYSWPAAETPKGHMFLCLSLSKAHLNSVAKVVRYQEPFIYANNLSPALLTQYNELSNLATGVEIRVTPFLEHAKFTTKAVQVAANIEAFGKHTKSYLVLKKKLAASIRIWAPSDTRSKSICKGQYQLRKVASPMQLADSQVRREVDSARWAVVDGKNIVCLTTNDYKMSEKQIPGAAICLENIGVYNAFIAAAFNVEACFFNSGATIDSDAGHSIRRTITDFVANNGNINVLAYSDDPPNLPPMNEKSKAKVDNRANDAAAWFVHTVPNFLAHLGGYSWPIEETAKGHMFLCLSLNEAHLNSVAKAIRYQEPYVYANNMPAAILSQHIELSNLATGVEIRVTPFLEHAKFTTKAAANIEAFGKHTKSFADIYAKVLKNKLSASIRIWAPSDVRSKSICKGKYQLRKVASPMQLAGGQVRREVDSARWAVVDGKNIVCLTTNDYKINEKQIPGAAVCLENAGVLLVHNAADEAAWFVHTVPNFLAYLNAYSWPAAETAKGHMFLCVSFNKAHLNSVGKAIRYQEPYIYVNNLSAEILNQHMELSNLINGIDVRVTPFLAHETFVTKGEQAVANIQAFGKHSKSFADMYARILRNKFAASIMVWSPADARSKSICRGQHKLQKITSIQLDGVQVSRGADSAKWALIDGKNTATDKRTPGAAVCLKNAGVYNAFRTAAFNNK</sequence>
<dbReference type="GO" id="GO:0004531">
    <property type="term" value="F:deoxyribonuclease II activity"/>
    <property type="evidence" value="ECO:0007669"/>
    <property type="project" value="InterPro"/>
</dbReference>
<dbReference type="GO" id="GO:0006309">
    <property type="term" value="P:apoptotic DNA fragmentation"/>
    <property type="evidence" value="ECO:0007669"/>
    <property type="project" value="TreeGrafter"/>
</dbReference>
<keyword evidence="2" id="KW-0378">Hydrolase</keyword>
<gene>
    <name evidence="4" type="ORF">T12_12548</name>
</gene>
<feature type="signal peptide" evidence="3">
    <location>
        <begin position="1"/>
        <end position="18"/>
    </location>
</feature>
<dbReference type="PANTHER" id="PTHR10858">
    <property type="entry name" value="DEOXYRIBONUCLEASE II"/>
    <property type="match status" value="1"/>
</dbReference>
<keyword evidence="3" id="KW-0732">Signal</keyword>
<dbReference type="Proteomes" id="UP000054783">
    <property type="component" value="Unassembled WGS sequence"/>
</dbReference>
<evidence type="ECO:0000256" key="2">
    <source>
        <dbReference type="ARBA" id="ARBA00022801"/>
    </source>
</evidence>
<comment type="similarity">
    <text evidence="1">Belongs to the DNase II family.</text>
</comment>